<accession>A0AAV3ZH27</accession>
<evidence type="ECO:0000313" key="3">
    <source>
        <dbReference type="Proteomes" id="UP000735302"/>
    </source>
</evidence>
<proteinExistence type="predicted"/>
<protein>
    <submittedName>
        <fullName evidence="2">Uncharacterized protein</fullName>
    </submittedName>
</protein>
<evidence type="ECO:0000313" key="2">
    <source>
        <dbReference type="EMBL" id="GFN93203.1"/>
    </source>
</evidence>
<gene>
    <name evidence="2" type="ORF">PoB_001970900</name>
</gene>
<comment type="caution">
    <text evidence="2">The sequence shown here is derived from an EMBL/GenBank/DDBJ whole genome shotgun (WGS) entry which is preliminary data.</text>
</comment>
<dbReference type="AlphaFoldDB" id="A0AAV3ZH27"/>
<dbReference type="EMBL" id="BLXT01002317">
    <property type="protein sequence ID" value="GFN93203.1"/>
    <property type="molecule type" value="Genomic_DNA"/>
</dbReference>
<reference evidence="2 3" key="1">
    <citation type="journal article" date="2021" name="Elife">
        <title>Chloroplast acquisition without the gene transfer in kleptoplastic sea slugs, Plakobranchus ocellatus.</title>
        <authorList>
            <person name="Maeda T."/>
            <person name="Takahashi S."/>
            <person name="Yoshida T."/>
            <person name="Shimamura S."/>
            <person name="Takaki Y."/>
            <person name="Nagai Y."/>
            <person name="Toyoda A."/>
            <person name="Suzuki Y."/>
            <person name="Arimoto A."/>
            <person name="Ishii H."/>
            <person name="Satoh N."/>
            <person name="Nishiyama T."/>
            <person name="Hasebe M."/>
            <person name="Maruyama T."/>
            <person name="Minagawa J."/>
            <person name="Obokata J."/>
            <person name="Shigenobu S."/>
        </authorList>
    </citation>
    <scope>NUCLEOTIDE SEQUENCE [LARGE SCALE GENOMIC DNA]</scope>
</reference>
<keyword evidence="3" id="KW-1185">Reference proteome</keyword>
<name>A0AAV3ZH27_9GAST</name>
<evidence type="ECO:0000256" key="1">
    <source>
        <dbReference type="SAM" id="MobiDB-lite"/>
    </source>
</evidence>
<feature type="region of interest" description="Disordered" evidence="1">
    <location>
        <begin position="1"/>
        <end position="32"/>
    </location>
</feature>
<dbReference type="Proteomes" id="UP000735302">
    <property type="component" value="Unassembled WGS sequence"/>
</dbReference>
<sequence length="82" mass="8845">MYGLPKLHTPGLPYNQRPSTARDEGTSGSPQSHILKLLSGFSQPRTPDNSQVPCIDSALSSRQLAWLDTTGARPRALQTLSA</sequence>
<organism evidence="2 3">
    <name type="scientific">Plakobranchus ocellatus</name>
    <dbReference type="NCBI Taxonomy" id="259542"/>
    <lineage>
        <taxon>Eukaryota</taxon>
        <taxon>Metazoa</taxon>
        <taxon>Spiralia</taxon>
        <taxon>Lophotrochozoa</taxon>
        <taxon>Mollusca</taxon>
        <taxon>Gastropoda</taxon>
        <taxon>Heterobranchia</taxon>
        <taxon>Euthyneura</taxon>
        <taxon>Panpulmonata</taxon>
        <taxon>Sacoglossa</taxon>
        <taxon>Placobranchoidea</taxon>
        <taxon>Plakobranchidae</taxon>
        <taxon>Plakobranchus</taxon>
    </lineage>
</organism>